<dbReference type="GO" id="GO:0030153">
    <property type="term" value="P:bacteriocin immunity"/>
    <property type="evidence" value="ECO:0007669"/>
    <property type="project" value="InterPro"/>
</dbReference>
<dbReference type="RefSeq" id="WP_078739003.1">
    <property type="nucleotide sequence ID" value="NZ_MSDF01000011.1"/>
</dbReference>
<dbReference type="Proteomes" id="UP000190965">
    <property type="component" value="Unassembled WGS sequence"/>
</dbReference>
<dbReference type="SUPFAM" id="SSF54552">
    <property type="entry name" value="Colicin E3 immunity protein"/>
    <property type="match status" value="1"/>
</dbReference>
<sequence length="95" mass="10961">MAMKIRLRWYEKHSNDLKADEYSVDIDDADSSFEALGLSDETAIYADVFNVLPSWIAILQPHFQHVIAPNLYDYQISFRYQGAWPPPPKQSKKAS</sequence>
<accession>A0A1T2Z3C2</accession>
<dbReference type="AlphaFoldDB" id="A0A1T2Z3C2"/>
<dbReference type="GO" id="GO:0015643">
    <property type="term" value="F:toxic substance binding"/>
    <property type="evidence" value="ECO:0007669"/>
    <property type="project" value="InterPro"/>
</dbReference>
<dbReference type="EMBL" id="MSDF01000011">
    <property type="protein sequence ID" value="OPA98353.1"/>
    <property type="molecule type" value="Genomic_DNA"/>
</dbReference>
<gene>
    <name evidence="1" type="ORF">BFW87_05910</name>
</gene>
<reference evidence="1 2" key="1">
    <citation type="submission" date="2016-12" db="EMBL/GenBank/DDBJ databases">
        <title>Draft genome sequences of seven strains of Pseudomonas fluorescens that produce 4-formylaminooxyvinylglycine.</title>
        <authorList>
            <person name="Okrent R.A."/>
            <person name="Manning V.A."/>
            <person name="Trippe K.M."/>
        </authorList>
    </citation>
    <scope>NUCLEOTIDE SEQUENCE [LARGE SCALE GENOMIC DNA]</scope>
    <source>
        <strain evidence="1 2">P5A</strain>
    </source>
</reference>
<name>A0A1T2Z3C2_PSEFL</name>
<evidence type="ECO:0000313" key="2">
    <source>
        <dbReference type="Proteomes" id="UP000190965"/>
    </source>
</evidence>
<dbReference type="Gene3D" id="3.10.50.20">
    <property type="entry name" value="Cloacin immunity protein"/>
    <property type="match status" value="1"/>
</dbReference>
<proteinExistence type="predicted"/>
<comment type="caution">
    <text evidence="1">The sequence shown here is derived from an EMBL/GenBank/DDBJ whole genome shotgun (WGS) entry which is preliminary data.</text>
</comment>
<dbReference type="InterPro" id="IPR003063">
    <property type="entry name" value="Cloacn_immnty_fam"/>
</dbReference>
<protein>
    <submittedName>
        <fullName evidence="1">Cloacin</fullName>
    </submittedName>
</protein>
<dbReference type="PRINTS" id="PR01296">
    <property type="entry name" value="CLOACNIMMNTY"/>
</dbReference>
<dbReference type="Pfam" id="PF03513">
    <property type="entry name" value="Cloacin_immun"/>
    <property type="match status" value="1"/>
</dbReference>
<evidence type="ECO:0000313" key="1">
    <source>
        <dbReference type="EMBL" id="OPA98353.1"/>
    </source>
</evidence>
<organism evidence="1 2">
    <name type="scientific">Pseudomonas fluorescens</name>
    <dbReference type="NCBI Taxonomy" id="294"/>
    <lineage>
        <taxon>Bacteria</taxon>
        <taxon>Pseudomonadati</taxon>
        <taxon>Pseudomonadota</taxon>
        <taxon>Gammaproteobacteria</taxon>
        <taxon>Pseudomonadales</taxon>
        <taxon>Pseudomonadaceae</taxon>
        <taxon>Pseudomonas</taxon>
    </lineage>
</organism>
<dbReference type="OrthoDB" id="7009318at2"/>
<dbReference type="InterPro" id="IPR036528">
    <property type="entry name" value="Cloacn_immnty_sf"/>
</dbReference>